<feature type="compositionally biased region" description="Low complexity" evidence="1">
    <location>
        <begin position="63"/>
        <end position="72"/>
    </location>
</feature>
<feature type="compositionally biased region" description="Basic and acidic residues" evidence="1">
    <location>
        <begin position="28"/>
        <end position="37"/>
    </location>
</feature>
<protein>
    <submittedName>
        <fullName evidence="2">Uncharacterized protein</fullName>
    </submittedName>
</protein>
<evidence type="ECO:0000256" key="1">
    <source>
        <dbReference type="SAM" id="MobiDB-lite"/>
    </source>
</evidence>
<organism evidence="2 3">
    <name type="scientific">Brassica napus</name>
    <name type="common">Rape</name>
    <dbReference type="NCBI Taxonomy" id="3708"/>
    <lineage>
        <taxon>Eukaryota</taxon>
        <taxon>Viridiplantae</taxon>
        <taxon>Streptophyta</taxon>
        <taxon>Embryophyta</taxon>
        <taxon>Tracheophyta</taxon>
        <taxon>Spermatophyta</taxon>
        <taxon>Magnoliopsida</taxon>
        <taxon>eudicotyledons</taxon>
        <taxon>Gunneridae</taxon>
        <taxon>Pentapetalae</taxon>
        <taxon>rosids</taxon>
        <taxon>malvids</taxon>
        <taxon>Brassicales</taxon>
        <taxon>Brassicaceae</taxon>
        <taxon>Brassiceae</taxon>
        <taxon>Brassica</taxon>
    </lineage>
</organism>
<comment type="caution">
    <text evidence="2">The sequence shown here is derived from an EMBL/GenBank/DDBJ whole genome shotgun (WGS) entry which is preliminary data.</text>
</comment>
<keyword evidence="3" id="KW-1185">Reference proteome</keyword>
<feature type="region of interest" description="Disordered" evidence="1">
    <location>
        <begin position="1"/>
        <end position="73"/>
    </location>
</feature>
<sequence>TYLIKGQAQKLTKSNEDSLTPQTWVESPPRETLEPKRGAAASSHDITPASSHHRCTNHRFTGTPSSPQTPSTHVFPLSESINRLFEISSASIHHQHREESFARNITLYQRRASIGTKSRRPKARKAFTPRSQKLAIAELEKPPPPANKAGGDGVVEASTSRNRNLI</sequence>
<evidence type="ECO:0000313" key="2">
    <source>
        <dbReference type="EMBL" id="KAH0869999.1"/>
    </source>
</evidence>
<name>A0ABQ7YQ85_BRANA</name>
<feature type="non-terminal residue" evidence="2">
    <location>
        <position position="1"/>
    </location>
</feature>
<feature type="compositionally biased region" description="Polar residues" evidence="1">
    <location>
        <begin position="9"/>
        <end position="25"/>
    </location>
</feature>
<feature type="compositionally biased region" description="Basic residues" evidence="1">
    <location>
        <begin position="117"/>
        <end position="127"/>
    </location>
</feature>
<dbReference type="Proteomes" id="UP000824890">
    <property type="component" value="Unassembled WGS sequence"/>
</dbReference>
<accession>A0ABQ7YQ85</accession>
<feature type="region of interest" description="Disordered" evidence="1">
    <location>
        <begin position="115"/>
        <end position="166"/>
    </location>
</feature>
<dbReference type="EMBL" id="JAGKQM010000017">
    <property type="protein sequence ID" value="KAH0869999.1"/>
    <property type="molecule type" value="Genomic_DNA"/>
</dbReference>
<gene>
    <name evidence="2" type="ORF">HID58_077021</name>
</gene>
<feature type="compositionally biased region" description="Polar residues" evidence="1">
    <location>
        <begin position="157"/>
        <end position="166"/>
    </location>
</feature>
<reference evidence="2 3" key="1">
    <citation type="submission" date="2021-05" db="EMBL/GenBank/DDBJ databases">
        <title>Genome Assembly of Synthetic Allotetraploid Brassica napus Reveals Homoeologous Exchanges between Subgenomes.</title>
        <authorList>
            <person name="Davis J.T."/>
        </authorList>
    </citation>
    <scope>NUCLEOTIDE SEQUENCE [LARGE SCALE GENOMIC DNA]</scope>
    <source>
        <strain evidence="3">cv. Da-Ae</strain>
        <tissue evidence="2">Seedling</tissue>
    </source>
</reference>
<evidence type="ECO:0000313" key="3">
    <source>
        <dbReference type="Proteomes" id="UP000824890"/>
    </source>
</evidence>
<proteinExistence type="predicted"/>